<evidence type="ECO:0000313" key="2">
    <source>
        <dbReference type="Proteomes" id="UP000735302"/>
    </source>
</evidence>
<proteinExistence type="predicted"/>
<keyword evidence="2" id="KW-1185">Reference proteome</keyword>
<comment type="caution">
    <text evidence="1">The sequence shown here is derived from an EMBL/GenBank/DDBJ whole genome shotgun (WGS) entry which is preliminary data.</text>
</comment>
<organism evidence="1 2">
    <name type="scientific">Plakobranchus ocellatus</name>
    <dbReference type="NCBI Taxonomy" id="259542"/>
    <lineage>
        <taxon>Eukaryota</taxon>
        <taxon>Metazoa</taxon>
        <taxon>Spiralia</taxon>
        <taxon>Lophotrochozoa</taxon>
        <taxon>Mollusca</taxon>
        <taxon>Gastropoda</taxon>
        <taxon>Heterobranchia</taxon>
        <taxon>Euthyneura</taxon>
        <taxon>Panpulmonata</taxon>
        <taxon>Sacoglossa</taxon>
        <taxon>Placobranchoidea</taxon>
        <taxon>Plakobranchidae</taxon>
        <taxon>Plakobranchus</taxon>
    </lineage>
</organism>
<dbReference type="AlphaFoldDB" id="A0AAV3Z7U9"/>
<dbReference type="Proteomes" id="UP000735302">
    <property type="component" value="Unassembled WGS sequence"/>
</dbReference>
<evidence type="ECO:0000313" key="1">
    <source>
        <dbReference type="EMBL" id="GFN91229.1"/>
    </source>
</evidence>
<gene>
    <name evidence="1" type="ORF">PoB_001773500</name>
</gene>
<dbReference type="EMBL" id="BLXT01002115">
    <property type="protein sequence ID" value="GFN91229.1"/>
    <property type="molecule type" value="Genomic_DNA"/>
</dbReference>
<accession>A0AAV3Z7U9</accession>
<reference evidence="1 2" key="1">
    <citation type="journal article" date="2021" name="Elife">
        <title>Chloroplast acquisition without the gene transfer in kleptoplastic sea slugs, Plakobranchus ocellatus.</title>
        <authorList>
            <person name="Maeda T."/>
            <person name="Takahashi S."/>
            <person name="Yoshida T."/>
            <person name="Shimamura S."/>
            <person name="Takaki Y."/>
            <person name="Nagai Y."/>
            <person name="Toyoda A."/>
            <person name="Suzuki Y."/>
            <person name="Arimoto A."/>
            <person name="Ishii H."/>
            <person name="Satoh N."/>
            <person name="Nishiyama T."/>
            <person name="Hasebe M."/>
            <person name="Maruyama T."/>
            <person name="Minagawa J."/>
            <person name="Obokata J."/>
            <person name="Shigenobu S."/>
        </authorList>
    </citation>
    <scope>NUCLEOTIDE SEQUENCE [LARGE SCALE GENOMIC DNA]</scope>
</reference>
<name>A0AAV3Z7U9_9GAST</name>
<sequence length="91" mass="10061">MGVCDSVTNPSFGRWPCEAGGCRSSLSEDEEEEKVHAEIEKANGYKKCQDIIRPVSEPGSSLIESAKSIFLFSQILGFKPFYATVDTEEPR</sequence>
<protein>
    <submittedName>
        <fullName evidence="1">Uncharacterized protein</fullName>
    </submittedName>
</protein>